<accession>A0AAR5QCY2</accession>
<keyword evidence="1" id="KW-0732">Signal</keyword>
<dbReference type="AlphaFoldDB" id="A0AAR5QCY2"/>
<dbReference type="Proteomes" id="UP000019118">
    <property type="component" value="Unassembled WGS sequence"/>
</dbReference>
<sequence length="152" mass="16945">MSEKHILKLFLVLALIFDSLHNINGLSAIQVPNSNEGDANKSPEASENSLRNAIESLNGKVIQNDPEIQLPVEQMQYDSLDDIQYIDENVSQQSIVRGKKNIKQWDHWGKWSDCSVSCGVGKTVRWRHCVSDGCADGEKEAQIRTCTMSPCG</sequence>
<organism evidence="2 3">
    <name type="scientific">Dendroctonus ponderosae</name>
    <name type="common">Mountain pine beetle</name>
    <dbReference type="NCBI Taxonomy" id="77166"/>
    <lineage>
        <taxon>Eukaryota</taxon>
        <taxon>Metazoa</taxon>
        <taxon>Ecdysozoa</taxon>
        <taxon>Arthropoda</taxon>
        <taxon>Hexapoda</taxon>
        <taxon>Insecta</taxon>
        <taxon>Pterygota</taxon>
        <taxon>Neoptera</taxon>
        <taxon>Endopterygota</taxon>
        <taxon>Coleoptera</taxon>
        <taxon>Polyphaga</taxon>
        <taxon>Cucujiformia</taxon>
        <taxon>Curculionidae</taxon>
        <taxon>Scolytinae</taxon>
        <taxon>Dendroctonus</taxon>
    </lineage>
</organism>
<dbReference type="GeneID" id="109544999"/>
<name>A0AAR5QCY2_DENPD</name>
<protein>
    <recommendedName>
        <fullName evidence="4">ADAMTS cysteine-rich domain-containing protein</fullName>
    </recommendedName>
</protein>
<dbReference type="InterPro" id="IPR036383">
    <property type="entry name" value="TSP1_rpt_sf"/>
</dbReference>
<proteinExistence type="predicted"/>
<evidence type="ECO:0000313" key="2">
    <source>
        <dbReference type="EnsemblMetazoa" id="XP_019771022.1"/>
    </source>
</evidence>
<evidence type="ECO:0008006" key="4">
    <source>
        <dbReference type="Google" id="ProtNLM"/>
    </source>
</evidence>
<evidence type="ECO:0000313" key="3">
    <source>
        <dbReference type="Proteomes" id="UP000019118"/>
    </source>
</evidence>
<feature type="chain" id="PRO_5043445478" description="ADAMTS cysteine-rich domain-containing protein" evidence="1">
    <location>
        <begin position="26"/>
        <end position="152"/>
    </location>
</feature>
<feature type="signal peptide" evidence="1">
    <location>
        <begin position="1"/>
        <end position="25"/>
    </location>
</feature>
<dbReference type="Gene3D" id="2.20.100.10">
    <property type="entry name" value="Thrombospondin type-1 (TSP1) repeat"/>
    <property type="match status" value="1"/>
</dbReference>
<keyword evidence="3" id="KW-1185">Reference proteome</keyword>
<reference evidence="2" key="2">
    <citation type="submission" date="2024-08" db="UniProtKB">
        <authorList>
            <consortium name="EnsemblMetazoa"/>
        </authorList>
    </citation>
    <scope>IDENTIFICATION</scope>
</reference>
<dbReference type="KEGG" id="dpa:109544999"/>
<dbReference type="Pfam" id="PF00090">
    <property type="entry name" value="TSP_1"/>
    <property type="match status" value="1"/>
</dbReference>
<evidence type="ECO:0000256" key="1">
    <source>
        <dbReference type="SAM" id="SignalP"/>
    </source>
</evidence>
<dbReference type="EnsemblMetazoa" id="XM_019915463.1">
    <property type="protein sequence ID" value="XP_019771022.1"/>
    <property type="gene ID" value="LOC109544999"/>
</dbReference>
<dbReference type="SMART" id="SM00209">
    <property type="entry name" value="TSP1"/>
    <property type="match status" value="1"/>
</dbReference>
<dbReference type="SUPFAM" id="SSF82895">
    <property type="entry name" value="TSP-1 type 1 repeat"/>
    <property type="match status" value="1"/>
</dbReference>
<reference evidence="3" key="1">
    <citation type="journal article" date="2013" name="Genome Biol.">
        <title>Draft genome of the mountain pine beetle, Dendroctonus ponderosae Hopkins, a major forest pest.</title>
        <authorList>
            <person name="Keeling C.I."/>
            <person name="Yuen M.M."/>
            <person name="Liao N.Y."/>
            <person name="Docking T.R."/>
            <person name="Chan S.K."/>
            <person name="Taylor G.A."/>
            <person name="Palmquist D.L."/>
            <person name="Jackman S.D."/>
            <person name="Nguyen A."/>
            <person name="Li M."/>
            <person name="Henderson H."/>
            <person name="Janes J.K."/>
            <person name="Zhao Y."/>
            <person name="Pandoh P."/>
            <person name="Moore R."/>
            <person name="Sperling F.A."/>
            <person name="Huber D.P."/>
            <person name="Birol I."/>
            <person name="Jones S.J."/>
            <person name="Bohlmann J."/>
        </authorList>
    </citation>
    <scope>NUCLEOTIDE SEQUENCE</scope>
</reference>
<dbReference type="InterPro" id="IPR000884">
    <property type="entry name" value="TSP1_rpt"/>
</dbReference>
<dbReference type="PROSITE" id="PS50092">
    <property type="entry name" value="TSP1"/>
    <property type="match status" value="1"/>
</dbReference>